<comment type="caution">
    <text evidence="1">The sequence shown here is derived from an EMBL/GenBank/DDBJ whole genome shotgun (WGS) entry which is preliminary data.</text>
</comment>
<dbReference type="Proteomes" id="UP001589773">
    <property type="component" value="Unassembled WGS sequence"/>
</dbReference>
<dbReference type="RefSeq" id="WP_379681925.1">
    <property type="nucleotide sequence ID" value="NZ_JBHLWP010000044.1"/>
</dbReference>
<reference evidence="1 2" key="1">
    <citation type="submission" date="2024-09" db="EMBL/GenBank/DDBJ databases">
        <authorList>
            <person name="Sun Q."/>
            <person name="Mori K."/>
        </authorList>
    </citation>
    <scope>NUCLEOTIDE SEQUENCE [LARGE SCALE GENOMIC DNA]</scope>
    <source>
        <strain evidence="1 2">CCM 7792</strain>
    </source>
</reference>
<evidence type="ECO:0000313" key="2">
    <source>
        <dbReference type="Proteomes" id="UP001589773"/>
    </source>
</evidence>
<sequence length="265" mass="29857">MAFSDSVRYKLSIETGGFCSNPDCRSLTGVFLPGAARSVGDGAHIVAENEDGPRGKSPLTPEQRAMESNGTWLCPTCHRIVDKTRPGDYSIDQLHRWKNEAKTWWIQNQGKQLQAIAQPDARALVARPSSASLLGAEAFLKAHQSLFNALQNLRWQQPPPFQREIPISDAVEHHIQQMSTSPKIGLNWTTQWNTTYHCDDKELLSHMQELIRCTDKICRTGPAIGVPPRMVDFKSPDILAQGIERYITVWKNFDSCLQAYKKWGQ</sequence>
<evidence type="ECO:0000313" key="1">
    <source>
        <dbReference type="EMBL" id="MFC0254680.1"/>
    </source>
</evidence>
<protein>
    <recommendedName>
        <fullName evidence="3">HNH endonuclease</fullName>
    </recommendedName>
</protein>
<proteinExistence type="predicted"/>
<accession>A0ABV6FMA5</accession>
<name>A0ABV6FMA5_9BURK</name>
<evidence type="ECO:0008006" key="3">
    <source>
        <dbReference type="Google" id="ProtNLM"/>
    </source>
</evidence>
<dbReference type="EMBL" id="JBHLWP010000044">
    <property type="protein sequence ID" value="MFC0254680.1"/>
    <property type="molecule type" value="Genomic_DNA"/>
</dbReference>
<organism evidence="1 2">
    <name type="scientific">Massilia consociata</name>
    <dbReference type="NCBI Taxonomy" id="760117"/>
    <lineage>
        <taxon>Bacteria</taxon>
        <taxon>Pseudomonadati</taxon>
        <taxon>Pseudomonadota</taxon>
        <taxon>Betaproteobacteria</taxon>
        <taxon>Burkholderiales</taxon>
        <taxon>Oxalobacteraceae</taxon>
        <taxon>Telluria group</taxon>
        <taxon>Massilia</taxon>
    </lineage>
</organism>
<keyword evidence="2" id="KW-1185">Reference proteome</keyword>
<gene>
    <name evidence="1" type="ORF">ACFFJK_22635</name>
</gene>